<dbReference type="Gene3D" id="3.40.50.12230">
    <property type="match status" value="1"/>
</dbReference>
<dbReference type="PANTHER" id="PTHR11138">
    <property type="entry name" value="METHIONYL-TRNA FORMYLTRANSFERASE"/>
    <property type="match status" value="1"/>
</dbReference>
<dbReference type="AlphaFoldDB" id="X0VGJ3"/>
<organism evidence="3">
    <name type="scientific">marine sediment metagenome</name>
    <dbReference type="NCBI Taxonomy" id="412755"/>
    <lineage>
        <taxon>unclassified sequences</taxon>
        <taxon>metagenomes</taxon>
        <taxon>ecological metagenomes</taxon>
    </lineage>
</organism>
<feature type="domain" description="Formyl transferase C-terminal" evidence="2">
    <location>
        <begin position="218"/>
        <end position="251"/>
    </location>
</feature>
<dbReference type="InterPro" id="IPR036477">
    <property type="entry name" value="Formyl_transf_N_sf"/>
</dbReference>
<evidence type="ECO:0000259" key="2">
    <source>
        <dbReference type="Pfam" id="PF02911"/>
    </source>
</evidence>
<accession>X0VGJ3</accession>
<evidence type="ECO:0000313" key="3">
    <source>
        <dbReference type="EMBL" id="GAG17414.1"/>
    </source>
</evidence>
<feature type="domain" description="Formyl transferase N-terminal" evidence="1">
    <location>
        <begin position="74"/>
        <end position="180"/>
    </location>
</feature>
<evidence type="ECO:0000259" key="1">
    <source>
        <dbReference type="Pfam" id="PF00551"/>
    </source>
</evidence>
<dbReference type="EMBL" id="BARS01036654">
    <property type="protein sequence ID" value="GAG17414.1"/>
    <property type="molecule type" value="Genomic_DNA"/>
</dbReference>
<dbReference type="SUPFAM" id="SSF50486">
    <property type="entry name" value="FMT C-terminal domain-like"/>
    <property type="match status" value="1"/>
</dbReference>
<dbReference type="InterPro" id="IPR002376">
    <property type="entry name" value="Formyl_transf_N"/>
</dbReference>
<proteinExistence type="predicted"/>
<sequence>MEKMDKNFGKKIGFAGCKNVTKDCIENLIEGGYRINNLITLSPEQGERFQVAGYMDLKKFADENNIGVYYPEKYSLKSEKDQKEIKKAGLDLLICMGWQRLIPKWLLEGLSIGACGMHGSSEPLPKGRGRSPMNWSLIEGKKRFLTHLFFYDERVDSGDIIGVKEFDINYFDTAETLHYKNRICLNRLLLQHLPKILDKTIEVTSQSKEGATYYPKRTPKDGIINWKETTENIYNLIRAVTKPFPGAFSFLG</sequence>
<dbReference type="Pfam" id="PF00551">
    <property type="entry name" value="Formyl_trans_N"/>
    <property type="match status" value="1"/>
</dbReference>
<feature type="non-terminal residue" evidence="3">
    <location>
        <position position="252"/>
    </location>
</feature>
<name>X0VGJ3_9ZZZZ</name>
<dbReference type="PANTHER" id="PTHR11138:SF5">
    <property type="entry name" value="METHIONYL-TRNA FORMYLTRANSFERASE, MITOCHONDRIAL"/>
    <property type="match status" value="1"/>
</dbReference>
<dbReference type="GO" id="GO:0004479">
    <property type="term" value="F:methionyl-tRNA formyltransferase activity"/>
    <property type="evidence" value="ECO:0007669"/>
    <property type="project" value="TreeGrafter"/>
</dbReference>
<reference evidence="3" key="1">
    <citation type="journal article" date="2014" name="Front. Microbiol.">
        <title>High frequency of phylogenetically diverse reductive dehalogenase-homologous genes in deep subseafloor sedimentary metagenomes.</title>
        <authorList>
            <person name="Kawai M."/>
            <person name="Futagami T."/>
            <person name="Toyoda A."/>
            <person name="Takaki Y."/>
            <person name="Nishi S."/>
            <person name="Hori S."/>
            <person name="Arai W."/>
            <person name="Tsubouchi T."/>
            <person name="Morono Y."/>
            <person name="Uchiyama I."/>
            <person name="Ito T."/>
            <person name="Fujiyama A."/>
            <person name="Inagaki F."/>
            <person name="Takami H."/>
        </authorList>
    </citation>
    <scope>NUCLEOTIDE SEQUENCE</scope>
    <source>
        <strain evidence="3">Expedition CK06-06</strain>
    </source>
</reference>
<protein>
    <recommendedName>
        <fullName evidence="4">Formyl transferase N-terminal domain-containing protein</fullName>
    </recommendedName>
</protein>
<gene>
    <name evidence="3" type="ORF">S01H1_56308</name>
</gene>
<dbReference type="InterPro" id="IPR005793">
    <property type="entry name" value="Formyl_trans_C"/>
</dbReference>
<dbReference type="InterPro" id="IPR011034">
    <property type="entry name" value="Formyl_transferase-like_C_sf"/>
</dbReference>
<dbReference type="GO" id="GO:0005829">
    <property type="term" value="C:cytosol"/>
    <property type="evidence" value="ECO:0007669"/>
    <property type="project" value="TreeGrafter"/>
</dbReference>
<evidence type="ECO:0008006" key="4">
    <source>
        <dbReference type="Google" id="ProtNLM"/>
    </source>
</evidence>
<dbReference type="SUPFAM" id="SSF53328">
    <property type="entry name" value="Formyltransferase"/>
    <property type="match status" value="1"/>
</dbReference>
<comment type="caution">
    <text evidence="3">The sequence shown here is derived from an EMBL/GenBank/DDBJ whole genome shotgun (WGS) entry which is preliminary data.</text>
</comment>
<dbReference type="Pfam" id="PF02911">
    <property type="entry name" value="Formyl_trans_C"/>
    <property type="match status" value="1"/>
</dbReference>